<sequence>MKEKKMTNSNSLVVLNEIKEIRKSKILFMQEAHDHDNKMSCLRQSEVHLRQDEVRIQKDKVLLEQEKIQNEEKKEERRIMTLNTITMYPMLQQYYLQRQMKILASRARKN</sequence>
<reference evidence="2" key="1">
    <citation type="submission" date="2020-12" db="EMBL/GenBank/DDBJ databases">
        <title>WGS assembly of Carya illinoinensis cv. Pawnee.</title>
        <authorList>
            <person name="Platts A."/>
            <person name="Shu S."/>
            <person name="Wright S."/>
            <person name="Barry K."/>
            <person name="Edger P."/>
            <person name="Pires J.C."/>
            <person name="Schmutz J."/>
        </authorList>
    </citation>
    <scope>NUCLEOTIDE SEQUENCE</scope>
    <source>
        <tissue evidence="2">Leaf</tissue>
    </source>
</reference>
<feature type="coiled-coil region" evidence="1">
    <location>
        <begin position="56"/>
        <end position="83"/>
    </location>
</feature>
<evidence type="ECO:0000313" key="3">
    <source>
        <dbReference type="Proteomes" id="UP000811609"/>
    </source>
</evidence>
<dbReference type="Proteomes" id="UP000811609">
    <property type="component" value="Chromosome 2"/>
</dbReference>
<gene>
    <name evidence="2" type="ORF">CIPAW_02G095000</name>
</gene>
<name>A0A8T1RCW1_CARIL</name>
<keyword evidence="3" id="KW-1185">Reference proteome</keyword>
<dbReference type="EMBL" id="CM031810">
    <property type="protein sequence ID" value="KAG6664465.1"/>
    <property type="molecule type" value="Genomic_DNA"/>
</dbReference>
<accession>A0A8T1RCW1</accession>
<evidence type="ECO:0000256" key="1">
    <source>
        <dbReference type="SAM" id="Coils"/>
    </source>
</evidence>
<organism evidence="2 3">
    <name type="scientific">Carya illinoinensis</name>
    <name type="common">Pecan</name>
    <dbReference type="NCBI Taxonomy" id="32201"/>
    <lineage>
        <taxon>Eukaryota</taxon>
        <taxon>Viridiplantae</taxon>
        <taxon>Streptophyta</taxon>
        <taxon>Embryophyta</taxon>
        <taxon>Tracheophyta</taxon>
        <taxon>Spermatophyta</taxon>
        <taxon>Magnoliopsida</taxon>
        <taxon>eudicotyledons</taxon>
        <taxon>Gunneridae</taxon>
        <taxon>Pentapetalae</taxon>
        <taxon>rosids</taxon>
        <taxon>fabids</taxon>
        <taxon>Fagales</taxon>
        <taxon>Juglandaceae</taxon>
        <taxon>Carya</taxon>
    </lineage>
</organism>
<protein>
    <submittedName>
        <fullName evidence="2">Uncharacterized protein</fullName>
    </submittedName>
</protein>
<evidence type="ECO:0000313" key="2">
    <source>
        <dbReference type="EMBL" id="KAG6664465.1"/>
    </source>
</evidence>
<keyword evidence="1" id="KW-0175">Coiled coil</keyword>
<proteinExistence type="predicted"/>
<comment type="caution">
    <text evidence="2">The sequence shown here is derived from an EMBL/GenBank/DDBJ whole genome shotgun (WGS) entry which is preliminary data.</text>
</comment>
<dbReference type="AlphaFoldDB" id="A0A8T1RCW1"/>